<dbReference type="EMBL" id="JAWDIO010000002">
    <property type="protein sequence ID" value="MDU0356420.1"/>
    <property type="molecule type" value="Genomic_DNA"/>
</dbReference>
<organism evidence="2 3">
    <name type="scientific">Paraglaciecola aquimarina</name>
    <dbReference type="NCBI Taxonomy" id="1235557"/>
    <lineage>
        <taxon>Bacteria</taxon>
        <taxon>Pseudomonadati</taxon>
        <taxon>Pseudomonadota</taxon>
        <taxon>Gammaproteobacteria</taxon>
        <taxon>Alteromonadales</taxon>
        <taxon>Alteromonadaceae</taxon>
        <taxon>Paraglaciecola</taxon>
    </lineage>
</organism>
<protein>
    <submittedName>
        <fullName evidence="2">Uncharacterized protein</fullName>
    </submittedName>
</protein>
<feature type="chain" id="PRO_5045371860" evidence="1">
    <location>
        <begin position="24"/>
        <end position="168"/>
    </location>
</feature>
<evidence type="ECO:0000313" key="3">
    <source>
        <dbReference type="Proteomes" id="UP001247805"/>
    </source>
</evidence>
<reference evidence="2 3" key="1">
    <citation type="submission" date="2023-10" db="EMBL/GenBank/DDBJ databases">
        <title>Glaciecola aquimarina strain GGW-M5 nov., isolated from a coastal seawater.</title>
        <authorList>
            <person name="Bayburt H."/>
            <person name="Kim J.M."/>
            <person name="Choi B.J."/>
            <person name="Jeon C.O."/>
        </authorList>
    </citation>
    <scope>NUCLEOTIDE SEQUENCE [LARGE SCALE GENOMIC DNA]</scope>
    <source>
        <strain evidence="2 3">KCTC 32108</strain>
    </source>
</reference>
<keyword evidence="1" id="KW-0732">Signal</keyword>
<feature type="signal peptide" evidence="1">
    <location>
        <begin position="1"/>
        <end position="23"/>
    </location>
</feature>
<accession>A0ABU3T2H0</accession>
<name>A0ABU3T2H0_9ALTE</name>
<gene>
    <name evidence="2" type="ORF">RS130_23230</name>
</gene>
<comment type="caution">
    <text evidence="2">The sequence shown here is derived from an EMBL/GenBank/DDBJ whole genome shotgun (WGS) entry which is preliminary data.</text>
</comment>
<sequence>MQLHVKKSLMFFTFVSCFFISFSAQSTKLHHDQFGELVFAHSVKDTALTFHYLDSQLSDCQYVAIDKYPEVEAMLLEGIIVRVETKDIQVLGTDSPFYSLANNLMDLAAFKQAHPQVEVAAHEYENGYYLRWYNNNQSKAIVVDYVQGKVTNIKAGIVPHVLFVEGCA</sequence>
<dbReference type="Proteomes" id="UP001247805">
    <property type="component" value="Unassembled WGS sequence"/>
</dbReference>
<dbReference type="RefSeq" id="WP_316027904.1">
    <property type="nucleotide sequence ID" value="NZ_JAWDIO010000002.1"/>
</dbReference>
<proteinExistence type="predicted"/>
<evidence type="ECO:0000256" key="1">
    <source>
        <dbReference type="SAM" id="SignalP"/>
    </source>
</evidence>
<keyword evidence="3" id="KW-1185">Reference proteome</keyword>
<evidence type="ECO:0000313" key="2">
    <source>
        <dbReference type="EMBL" id="MDU0356420.1"/>
    </source>
</evidence>